<dbReference type="OrthoDB" id="4546019at2"/>
<evidence type="ECO:0000313" key="2">
    <source>
        <dbReference type="EMBL" id="TQF73609.1"/>
    </source>
</evidence>
<evidence type="ECO:0000313" key="3">
    <source>
        <dbReference type="Proteomes" id="UP000316256"/>
    </source>
</evidence>
<dbReference type="EMBL" id="VIGH01000003">
    <property type="protein sequence ID" value="TQF73609.1"/>
    <property type="molecule type" value="Genomic_DNA"/>
</dbReference>
<gene>
    <name evidence="2" type="ORF">FK531_09045</name>
</gene>
<protein>
    <submittedName>
        <fullName evidence="2">Sensor domain-containing protein</fullName>
    </submittedName>
</protein>
<dbReference type="AlphaFoldDB" id="A0A541BMR9"/>
<accession>A0A541BMR9</accession>
<feature type="chain" id="PRO_5021930839" evidence="1">
    <location>
        <begin position="32"/>
        <end position="251"/>
    </location>
</feature>
<name>A0A541BMR9_9NOCA</name>
<organism evidence="2 3">
    <name type="scientific">Rhodococcus spelaei</name>
    <dbReference type="NCBI Taxonomy" id="2546320"/>
    <lineage>
        <taxon>Bacteria</taxon>
        <taxon>Bacillati</taxon>
        <taxon>Actinomycetota</taxon>
        <taxon>Actinomycetes</taxon>
        <taxon>Mycobacteriales</taxon>
        <taxon>Nocardiaceae</taxon>
        <taxon>Rhodococcus</taxon>
    </lineage>
</organism>
<dbReference type="PROSITE" id="PS51257">
    <property type="entry name" value="PROKAR_LIPOPROTEIN"/>
    <property type="match status" value="1"/>
</dbReference>
<sequence length="251" mass="24759">MGLPVTRRRAAGAGVLVLTALAMTACGGAGEAEPAASAPVVTVTAPATPNAGPVADAARLQAALLTAADLPAGFVALPDPVRDLGLPPATAAAGADKSSTTPQACAEVLREVADQSPGSLTRAAVRFGGPSFTSIDTDAASFPATGASQAFTRIQSTLTQCTEYRGTDADGVQVGYRLGGLDQSKVGDASTAVRLTTASDGVTMTSDVVIAMVGSTVLQVVASGQQPVEPEVLTGLASTAVDRIRGAVVAG</sequence>
<keyword evidence="1" id="KW-0732">Signal</keyword>
<keyword evidence="3" id="KW-1185">Reference proteome</keyword>
<proteinExistence type="predicted"/>
<dbReference type="Proteomes" id="UP000316256">
    <property type="component" value="Unassembled WGS sequence"/>
</dbReference>
<feature type="signal peptide" evidence="1">
    <location>
        <begin position="1"/>
        <end position="31"/>
    </location>
</feature>
<reference evidence="2 3" key="1">
    <citation type="submission" date="2019-06" db="EMBL/GenBank/DDBJ databases">
        <title>Rhodococcus spaelei sp. nov., isolated from a cave.</title>
        <authorList>
            <person name="Lee S.D."/>
        </authorList>
    </citation>
    <scope>NUCLEOTIDE SEQUENCE [LARGE SCALE GENOMIC DNA]</scope>
    <source>
        <strain evidence="2 3">C9-5</strain>
    </source>
</reference>
<comment type="caution">
    <text evidence="2">The sequence shown here is derived from an EMBL/GenBank/DDBJ whole genome shotgun (WGS) entry which is preliminary data.</text>
</comment>
<evidence type="ECO:0000256" key="1">
    <source>
        <dbReference type="SAM" id="SignalP"/>
    </source>
</evidence>